<feature type="transmembrane region" description="Helical" evidence="10">
    <location>
        <begin position="1147"/>
        <end position="1164"/>
    </location>
</feature>
<feature type="transmembrane region" description="Helical" evidence="10">
    <location>
        <begin position="450"/>
        <end position="468"/>
    </location>
</feature>
<feature type="transmembrane region" description="Helical" evidence="10">
    <location>
        <begin position="625"/>
        <end position="645"/>
    </location>
</feature>
<dbReference type="GO" id="GO:0030148">
    <property type="term" value="P:sphingolipid biosynthetic process"/>
    <property type="evidence" value="ECO:0007669"/>
    <property type="project" value="TreeGrafter"/>
</dbReference>
<feature type="transmembrane region" description="Helical" evidence="10">
    <location>
        <begin position="657"/>
        <end position="676"/>
    </location>
</feature>
<feature type="transmembrane region" description="Helical" evidence="10">
    <location>
        <begin position="419"/>
        <end position="438"/>
    </location>
</feature>
<evidence type="ECO:0000256" key="10">
    <source>
        <dbReference type="RuleBase" id="RU361115"/>
    </source>
</evidence>
<dbReference type="GO" id="GO:0034626">
    <property type="term" value="P:fatty acid elongation, polyunsaturated fatty acid"/>
    <property type="evidence" value="ECO:0007669"/>
    <property type="project" value="TreeGrafter"/>
</dbReference>
<keyword evidence="4 10" id="KW-0812">Transmembrane</keyword>
<evidence type="ECO:0000256" key="5">
    <source>
        <dbReference type="ARBA" id="ARBA00022832"/>
    </source>
</evidence>
<keyword evidence="6 10" id="KW-1133">Transmembrane helix</keyword>
<dbReference type="Pfam" id="PF01151">
    <property type="entry name" value="ELO"/>
    <property type="match status" value="8"/>
</dbReference>
<evidence type="ECO:0000256" key="3">
    <source>
        <dbReference type="ARBA" id="ARBA00022679"/>
    </source>
</evidence>
<feature type="transmembrane region" description="Helical" evidence="10">
    <location>
        <begin position="1323"/>
        <end position="1341"/>
    </location>
</feature>
<dbReference type="GO" id="GO:0042761">
    <property type="term" value="P:very long-chain fatty acid biosynthetic process"/>
    <property type="evidence" value="ECO:0007669"/>
    <property type="project" value="TreeGrafter"/>
</dbReference>
<evidence type="ECO:0000256" key="4">
    <source>
        <dbReference type="ARBA" id="ARBA00022692"/>
    </source>
</evidence>
<dbReference type="GO" id="GO:0019367">
    <property type="term" value="P:fatty acid elongation, saturated fatty acid"/>
    <property type="evidence" value="ECO:0007669"/>
    <property type="project" value="TreeGrafter"/>
</dbReference>
<comment type="similarity">
    <text evidence="10">Belongs to the ELO family.</text>
</comment>
<keyword evidence="8 10" id="KW-0472">Membrane</keyword>
<evidence type="ECO:0000256" key="7">
    <source>
        <dbReference type="ARBA" id="ARBA00023098"/>
    </source>
</evidence>
<feature type="transmembrane region" description="Helical" evidence="10">
    <location>
        <begin position="1042"/>
        <end position="1060"/>
    </location>
</feature>
<dbReference type="EC" id="2.3.1.199" evidence="10"/>
<dbReference type="Proteomes" id="UP000310200">
    <property type="component" value="Unassembled WGS sequence"/>
</dbReference>
<keyword evidence="3 10" id="KW-0808">Transferase</keyword>
<feature type="transmembrane region" description="Helical" evidence="10">
    <location>
        <begin position="520"/>
        <end position="540"/>
    </location>
</feature>
<accession>A0A4S2KCW0</accession>
<feature type="transmembrane region" description="Helical" evidence="10">
    <location>
        <begin position="1080"/>
        <end position="1098"/>
    </location>
</feature>
<feature type="transmembrane region" description="Helical" evidence="10">
    <location>
        <begin position="789"/>
        <end position="805"/>
    </location>
</feature>
<keyword evidence="9 10" id="KW-0275">Fatty acid biosynthesis</keyword>
<feature type="transmembrane region" description="Helical" evidence="10">
    <location>
        <begin position="725"/>
        <end position="744"/>
    </location>
</feature>
<dbReference type="PANTHER" id="PTHR11157">
    <property type="entry name" value="FATTY ACID ACYL TRANSFERASE-RELATED"/>
    <property type="match status" value="1"/>
</dbReference>
<gene>
    <name evidence="11" type="ORF">DBV15_06106</name>
</gene>
<keyword evidence="2 10" id="KW-0444">Lipid biosynthesis</keyword>
<feature type="transmembrane region" description="Helical" evidence="10">
    <location>
        <begin position="210"/>
        <end position="228"/>
    </location>
</feature>
<feature type="transmembrane region" description="Helical" evidence="10">
    <location>
        <begin position="72"/>
        <end position="97"/>
    </location>
</feature>
<comment type="caution">
    <text evidence="11">The sequence shown here is derived from an EMBL/GenBank/DDBJ whole genome shotgun (WGS) entry which is preliminary data.</text>
</comment>
<evidence type="ECO:0000256" key="2">
    <source>
        <dbReference type="ARBA" id="ARBA00022516"/>
    </source>
</evidence>
<comment type="subcellular location">
    <subcellularLocation>
        <location evidence="1">Membrane</location>
        <topology evidence="1">Multi-pass membrane protein</topology>
    </subcellularLocation>
</comment>
<organism evidence="11 12">
    <name type="scientific">Temnothorax longispinosus</name>
    <dbReference type="NCBI Taxonomy" id="300112"/>
    <lineage>
        <taxon>Eukaryota</taxon>
        <taxon>Metazoa</taxon>
        <taxon>Ecdysozoa</taxon>
        <taxon>Arthropoda</taxon>
        <taxon>Hexapoda</taxon>
        <taxon>Insecta</taxon>
        <taxon>Pterygota</taxon>
        <taxon>Neoptera</taxon>
        <taxon>Endopterygota</taxon>
        <taxon>Hymenoptera</taxon>
        <taxon>Apocrita</taxon>
        <taxon>Aculeata</taxon>
        <taxon>Formicoidea</taxon>
        <taxon>Formicidae</taxon>
        <taxon>Myrmicinae</taxon>
        <taxon>Temnothorax</taxon>
    </lineage>
</organism>
<feature type="transmembrane region" description="Helical" evidence="10">
    <location>
        <begin position="764"/>
        <end position="782"/>
    </location>
</feature>
<feature type="transmembrane region" description="Helical" evidence="10">
    <location>
        <begin position="152"/>
        <end position="170"/>
    </location>
</feature>
<evidence type="ECO:0000256" key="8">
    <source>
        <dbReference type="ARBA" id="ARBA00023136"/>
    </source>
</evidence>
<dbReference type="EMBL" id="QBLH01002754">
    <property type="protein sequence ID" value="TGZ47145.1"/>
    <property type="molecule type" value="Genomic_DNA"/>
</dbReference>
<feature type="transmembrane region" description="Helical" evidence="10">
    <location>
        <begin position="552"/>
        <end position="573"/>
    </location>
</feature>
<keyword evidence="5 10" id="KW-0276">Fatty acid metabolism</keyword>
<sequence>MRFTKLDCEMSYIVEWYRDLMDNKHDPRTQEWFLVSSPGPVLTIIATYLYFCISAGPRYMKDKKPYDLRNTLIIYNFIQVLLSLYLVHEGLMGGWLYEYSFICQPADYTYKPSSIRMAHAVYLYFMCKLIELLDTVFFVLRKKDRQISFLHLYHHSLMPVCAWIGVKFFAGGHPTLLGVINSFVHVFMYTYYMLAAFGPQMQKYLWWKKHLTTMQIVQFIIVFSHNFQMLFTSCNFPKPLSFLLTINAGLFIYMFGSFYANNYMKSNVRRELKANGAANGTTSVNGHAISKEMDRDPRTKDYFLIGSPWPGLTLIGVYLYFICNLGPRLMEKRQPFKLNRILQIYNVSQILLNAILFYKITKLVWLYFFIKLLDLMDTIFFVLRKKQTQVTFLHLYHHVGILMGAWGAVKYLPGGHATFLGLVNTFVHVIMYTHYLLASMKINTSAWKKYITQLQLVQFFVITLHYLQLVWVKDCGFPLWPAYIMVPQNLFMIILFGDFYYKTKQNGNTKDRNPMVDTWLLMESPGPMLCIVGAYLIFVLKAGPKMMEKRPAFQLNTVMILYNAFQVLFSIWLTSLVNPVVDTWFLMESPGPMLCIVGAYLIFVLKAGPKMMEKRPAFQLNTVMILYNAIQVLFSTIWLTGFFLINSKYISSLCYLYTYMYMSFVQILQFAWWYFFAKITELLDTVFFVLRKKQNQITFLHVYHHTIMAVFSWCYLKFLPGEQGVILGFLNFLVHVIMYSYYFIAALGPKYKKYLWWKKYMTSIQLLQFVLILIHLILTLIMDCRTPKALTYFFVIVTISFMYLFNDFYHLMSLITIVLSDIHFYSEVVQILDTTMLQKKSEMASAAAELVAEREPELRLEMTDSNRTFVGAQGLVRMALDQYTEILTTVSDPRVSDWPLMDSPIPTILIVLLYLYGVVIFGPRMMANRKPYKLRGVLVTYNAFQVVFSLGMLYEHLMSGWLLDYSYKCQPVDYSHNPSALRMANLCWWYFISKFTEFADTVFFVLRKKDSQVTFLHLYHHSLTPLETWICVKFIAGGHGTLGNLINNAVHVVMYAYYMLAAMGPEFQKYLWWKKHLTTVQLVQFFLVFVHSAQALIFDCGYPKLVAALLLLHSTIFFMAQLVRLIYDGYRDLMDNKSDPRVNDWSMMSGPFPTLAICLFYAYFVKVLGPKLMENRKPFDLRKVMIWYNLFQVIFSTWLFNESLAGGWGGHYSFRCQPVDYSNDPMALRMARGSWWYYISKFMEFTDTIFFVLRKKNDHITTLHVIHHGCMPMSVWFGVKFTPGGHSTFFGFLNTFVHIIMYSYYLLAALGPQIQPYLWWKKYLTTLQMVQFVLVMVHAFQLLFIDCNYPKAFVWWIGMHAVMFYFLFRNFYNEAYKKKRLKDASGMQKDDKKEQNEHRNGIKENGNEKGVIYANQYKMATGYISDSGLRNRVDLMDNQSDSRVNDWVMMSSPFPTVAICLSYAYFSKILGPKLMENRKPFDLRGYLMSGWAKGYSFRCQPVDYSSSPMGLRMARTCWWYYFSKFTEFFDTLFFILRKKNQHVSTLHVIHHGVMPFSVWMGVKFAPGGHSTFFALLNAFVHIVMYFYYMVAAMGPQFQKYNS</sequence>
<name>A0A4S2KCW0_9HYME</name>
<feature type="transmembrane region" description="Helical" evidence="10">
    <location>
        <begin position="1235"/>
        <end position="1253"/>
    </location>
</feature>
<dbReference type="GO" id="GO:0005789">
    <property type="term" value="C:endoplasmic reticulum membrane"/>
    <property type="evidence" value="ECO:0007669"/>
    <property type="project" value="TreeGrafter"/>
</dbReference>
<feature type="transmembrane region" description="Helical" evidence="10">
    <location>
        <begin position="696"/>
        <end position="716"/>
    </location>
</feature>
<feature type="transmembrane region" description="Helical" evidence="10">
    <location>
        <begin position="903"/>
        <end position="922"/>
    </location>
</feature>
<feature type="transmembrane region" description="Helical" evidence="10">
    <location>
        <begin position="480"/>
        <end position="500"/>
    </location>
</feature>
<dbReference type="InterPro" id="IPR002076">
    <property type="entry name" value="ELO_fam"/>
</dbReference>
<evidence type="ECO:0000256" key="6">
    <source>
        <dbReference type="ARBA" id="ARBA00022989"/>
    </source>
</evidence>
<keyword evidence="12" id="KW-1185">Reference proteome</keyword>
<feature type="transmembrane region" description="Helical" evidence="10">
    <location>
        <begin position="585"/>
        <end position="605"/>
    </location>
</feature>
<feature type="transmembrane region" description="Helical" evidence="10">
    <location>
        <begin position="240"/>
        <end position="260"/>
    </location>
</feature>
<feature type="transmembrane region" description="Helical" evidence="10">
    <location>
        <begin position="395"/>
        <end position="413"/>
    </location>
</feature>
<evidence type="ECO:0000256" key="1">
    <source>
        <dbReference type="ARBA" id="ARBA00004141"/>
    </source>
</evidence>
<reference evidence="11 12" key="1">
    <citation type="journal article" date="2019" name="Philos. Trans. R. Soc. Lond., B, Biol. Sci.">
        <title>Ant behaviour and brain gene expression of defending hosts depend on the ecological success of the intruding social parasite.</title>
        <authorList>
            <person name="Kaur R."/>
            <person name="Stoldt M."/>
            <person name="Jongepier E."/>
            <person name="Feldmeyer B."/>
            <person name="Menzel F."/>
            <person name="Bornberg-Bauer E."/>
            <person name="Foitzik S."/>
        </authorList>
    </citation>
    <scope>NUCLEOTIDE SEQUENCE [LARGE SCALE GENOMIC DNA]</scope>
    <source>
        <tissue evidence="11">Whole body</tissue>
    </source>
</reference>
<dbReference type="STRING" id="300112.A0A4S2KCW0"/>
<feature type="transmembrane region" description="Helical" evidence="10">
    <location>
        <begin position="1105"/>
        <end position="1127"/>
    </location>
</feature>
<evidence type="ECO:0000313" key="12">
    <source>
        <dbReference type="Proteomes" id="UP000310200"/>
    </source>
</evidence>
<feature type="transmembrane region" description="Helical" evidence="10">
    <location>
        <begin position="1572"/>
        <end position="1590"/>
    </location>
</feature>
<feature type="transmembrane region" description="Helical" evidence="10">
    <location>
        <begin position="1291"/>
        <end position="1311"/>
    </location>
</feature>
<proteinExistence type="inferred from homology"/>
<evidence type="ECO:0000256" key="9">
    <source>
        <dbReference type="ARBA" id="ARBA00023160"/>
    </source>
</evidence>
<protein>
    <recommendedName>
        <fullName evidence="10">Elongation of very long chain fatty acids protein</fullName>
        <ecNumber evidence="10">2.3.1.199</ecNumber>
    </recommendedName>
    <alternativeName>
        <fullName evidence="10">Very-long-chain 3-oxoacyl-CoA synthase</fullName>
    </alternativeName>
</protein>
<feature type="transmembrane region" description="Helical" evidence="10">
    <location>
        <begin position="117"/>
        <end position="140"/>
    </location>
</feature>
<feature type="transmembrane region" description="Helical" evidence="10">
    <location>
        <begin position="176"/>
        <end position="198"/>
    </location>
</feature>
<feature type="transmembrane region" description="Helical" evidence="10">
    <location>
        <begin position="934"/>
        <end position="954"/>
    </location>
</feature>
<feature type="transmembrane region" description="Helical" evidence="10">
    <location>
        <begin position="1548"/>
        <end position="1566"/>
    </location>
</feature>
<feature type="transmembrane region" description="Helical" evidence="10">
    <location>
        <begin position="338"/>
        <end position="358"/>
    </location>
</feature>
<feature type="transmembrane region" description="Helical" evidence="10">
    <location>
        <begin position="988"/>
        <end position="1006"/>
    </location>
</feature>
<keyword evidence="7 10" id="KW-0443">Lipid metabolism</keyword>
<dbReference type="GO" id="GO:0009922">
    <property type="term" value="F:fatty acid elongase activity"/>
    <property type="evidence" value="ECO:0007669"/>
    <property type="project" value="UniProtKB-EC"/>
</dbReference>
<feature type="transmembrane region" description="Helical" evidence="10">
    <location>
        <begin position="1184"/>
        <end position="1200"/>
    </location>
</feature>
<dbReference type="GO" id="GO:0034625">
    <property type="term" value="P:fatty acid elongation, monounsaturated fatty acid"/>
    <property type="evidence" value="ECO:0007669"/>
    <property type="project" value="TreeGrafter"/>
</dbReference>
<feature type="transmembrane region" description="Helical" evidence="10">
    <location>
        <begin position="1260"/>
        <end position="1279"/>
    </location>
</feature>
<feature type="transmembrane region" description="Helical" evidence="10">
    <location>
        <begin position="1353"/>
        <end position="1372"/>
    </location>
</feature>
<dbReference type="PROSITE" id="PS01188">
    <property type="entry name" value="ELO"/>
    <property type="match status" value="1"/>
</dbReference>
<dbReference type="InterPro" id="IPR030457">
    <property type="entry name" value="ELO_CS"/>
</dbReference>
<evidence type="ECO:0000313" key="11">
    <source>
        <dbReference type="EMBL" id="TGZ47145.1"/>
    </source>
</evidence>
<dbReference type="PANTHER" id="PTHR11157:SF69">
    <property type="entry name" value="ELONGATION OF VERY LONG CHAIN FATTY ACIDS PROTEIN 7"/>
    <property type="match status" value="1"/>
</dbReference>
<comment type="catalytic activity">
    <reaction evidence="10">
        <text>a very-long-chain acyl-CoA + malonyl-CoA + H(+) = a very-long-chain 3-oxoacyl-CoA + CO2 + CoA</text>
        <dbReference type="Rhea" id="RHEA:32727"/>
        <dbReference type="ChEBI" id="CHEBI:15378"/>
        <dbReference type="ChEBI" id="CHEBI:16526"/>
        <dbReference type="ChEBI" id="CHEBI:57287"/>
        <dbReference type="ChEBI" id="CHEBI:57384"/>
        <dbReference type="ChEBI" id="CHEBI:90725"/>
        <dbReference type="ChEBI" id="CHEBI:90736"/>
        <dbReference type="EC" id="2.3.1.199"/>
    </reaction>
</comment>
<comment type="caution">
    <text evidence="10">Lacks conserved residue(s) required for the propagation of feature annotation.</text>
</comment>
<feature type="transmembrane region" description="Helical" evidence="10">
    <location>
        <begin position="32"/>
        <end position="51"/>
    </location>
</feature>